<gene>
    <name evidence="1" type="ORF">BD410DRAFT_901366</name>
</gene>
<sequence length="198" mass="22233">MSVENRQKRLQSFGIDCTCHLCKSQLAETDTETDKQRRAILDTAPNIDDIPGNPVKAAIEIDQLCTRVESTYADPPTIRPRFSYMDKLSALSLCCTMMGSRKKLLETSLRGLSIMGFEAQVDKSGHLQILRHGHCGRYVLSVAVMQASWLTHEELMSEAASWKALARKSLDILDGHWSFHTKPLTMEPMHPIDLSDSD</sequence>
<dbReference type="EMBL" id="ML170219">
    <property type="protein sequence ID" value="TDL17566.1"/>
    <property type="molecule type" value="Genomic_DNA"/>
</dbReference>
<evidence type="ECO:0000313" key="1">
    <source>
        <dbReference type="EMBL" id="TDL17566.1"/>
    </source>
</evidence>
<dbReference type="AlphaFoldDB" id="A0A4Y7PRC1"/>
<accession>A0A4Y7PRC1</accession>
<protein>
    <submittedName>
        <fullName evidence="1">Uncharacterized protein</fullName>
    </submittedName>
</protein>
<reference evidence="1 2" key="1">
    <citation type="submission" date="2018-06" db="EMBL/GenBank/DDBJ databases">
        <title>A transcriptomic atlas of mushroom development highlights an independent origin of complex multicellularity.</title>
        <authorList>
            <consortium name="DOE Joint Genome Institute"/>
            <person name="Krizsan K."/>
            <person name="Almasi E."/>
            <person name="Merenyi Z."/>
            <person name="Sahu N."/>
            <person name="Viragh M."/>
            <person name="Koszo T."/>
            <person name="Mondo S."/>
            <person name="Kiss B."/>
            <person name="Balint B."/>
            <person name="Kues U."/>
            <person name="Barry K."/>
            <person name="Hegedus J.C."/>
            <person name="Henrissat B."/>
            <person name="Johnson J."/>
            <person name="Lipzen A."/>
            <person name="Ohm R."/>
            <person name="Nagy I."/>
            <person name="Pangilinan J."/>
            <person name="Yan J."/>
            <person name="Xiong Y."/>
            <person name="Grigoriev I.V."/>
            <person name="Hibbett D.S."/>
            <person name="Nagy L.G."/>
        </authorList>
    </citation>
    <scope>NUCLEOTIDE SEQUENCE [LARGE SCALE GENOMIC DNA]</scope>
    <source>
        <strain evidence="1 2">SZMC22713</strain>
    </source>
</reference>
<evidence type="ECO:0000313" key="2">
    <source>
        <dbReference type="Proteomes" id="UP000294933"/>
    </source>
</evidence>
<dbReference type="OrthoDB" id="5945798at2759"/>
<name>A0A4Y7PRC1_9AGAM</name>
<organism evidence="1 2">
    <name type="scientific">Rickenella mellea</name>
    <dbReference type="NCBI Taxonomy" id="50990"/>
    <lineage>
        <taxon>Eukaryota</taxon>
        <taxon>Fungi</taxon>
        <taxon>Dikarya</taxon>
        <taxon>Basidiomycota</taxon>
        <taxon>Agaricomycotina</taxon>
        <taxon>Agaricomycetes</taxon>
        <taxon>Hymenochaetales</taxon>
        <taxon>Rickenellaceae</taxon>
        <taxon>Rickenella</taxon>
    </lineage>
</organism>
<dbReference type="Proteomes" id="UP000294933">
    <property type="component" value="Unassembled WGS sequence"/>
</dbReference>
<proteinExistence type="predicted"/>
<dbReference type="VEuPathDB" id="FungiDB:BD410DRAFT_901366"/>
<keyword evidence="2" id="KW-1185">Reference proteome</keyword>